<organism evidence="1 2">
    <name type="scientific">Stutzerimonas xanthomarina</name>
    <dbReference type="NCBI Taxonomy" id="271420"/>
    <lineage>
        <taxon>Bacteria</taxon>
        <taxon>Pseudomonadati</taxon>
        <taxon>Pseudomonadota</taxon>
        <taxon>Gammaproteobacteria</taxon>
        <taxon>Pseudomonadales</taxon>
        <taxon>Pseudomonadaceae</taxon>
        <taxon>Stutzerimonas</taxon>
    </lineage>
</organism>
<gene>
    <name evidence="1" type="ORF">EGJ28_21235</name>
</gene>
<evidence type="ECO:0000313" key="1">
    <source>
        <dbReference type="EMBL" id="RRV05465.1"/>
    </source>
</evidence>
<accession>A0A427DPX0</accession>
<dbReference type="AlphaFoldDB" id="A0A427DPX0"/>
<evidence type="ECO:0008006" key="3">
    <source>
        <dbReference type="Google" id="ProtNLM"/>
    </source>
</evidence>
<evidence type="ECO:0000313" key="2">
    <source>
        <dbReference type="Proteomes" id="UP000276506"/>
    </source>
</evidence>
<reference evidence="1 2" key="1">
    <citation type="submission" date="2018-10" db="EMBL/GenBank/DDBJ databases">
        <title>Transmission dynamics of multidrug resistant bacteria on intensive care unit surfaces.</title>
        <authorList>
            <person name="D'Souza A.W."/>
            <person name="Potter R.F."/>
            <person name="Wallace M."/>
            <person name="Shupe A."/>
            <person name="Patel S."/>
            <person name="Sun S."/>
            <person name="Gul D."/>
            <person name="Kwon J.H."/>
            <person name="Andleeb S."/>
            <person name="Burnham C.-A.D."/>
            <person name="Dantas G."/>
        </authorList>
    </citation>
    <scope>NUCLEOTIDE SEQUENCE [LARGE SCALE GENOMIC DNA]</scope>
    <source>
        <strain evidence="1 2">PX_177</strain>
    </source>
</reference>
<dbReference type="EMBL" id="RHQL01000018">
    <property type="protein sequence ID" value="RRV05465.1"/>
    <property type="molecule type" value="Genomic_DNA"/>
</dbReference>
<comment type="caution">
    <text evidence="1">The sequence shown here is derived from an EMBL/GenBank/DDBJ whole genome shotgun (WGS) entry which is preliminary data.</text>
</comment>
<dbReference type="RefSeq" id="WP_041109773.1">
    <property type="nucleotide sequence ID" value="NZ_RHQL01000018.1"/>
</dbReference>
<protein>
    <recommendedName>
        <fullName evidence="3">PRTRC system protein F</fullName>
    </recommendedName>
</protein>
<dbReference type="Proteomes" id="UP000276506">
    <property type="component" value="Unassembled WGS sequence"/>
</dbReference>
<sequence>MELAYFSQQTGHHFRFPRPTLSALNPPRIAEAVRDGIADLFMRTTGYLVDMEGHSAFCLEAQRGGFLTPGDLNALTLYPNGYGLHLLTKAVVAKAERCIKVDREQFLSRSQRQDLADRLAVPFVDLGRASRIALACAEAGLITNETLAPVVSRVVDSGAELENVAEEALDRLLPLEQRLSRNLFDGEPDEYCVVETCIDGDYFFLNATERNVFLLDLPECDEDFLPVHVLLFKTLDAMSSCLIPFMTPAHTVGPNGMFCYGIGEVYEALSELVDLSDEDATIAFLTNLDDASCPCELEYVGLSFYDRAEGEAFDPDMVERAATMLCEMHDVQSNYGYGIEGGQQGRERDIKQLIVEAQDSLLAGSKYQALLQVLKEALEICLQENAVGSTFHQSNHVGSAESGCGFFDTVWVEVRDRFPNLSAEALDWFNANAQECADICIGLPIDSAEVLAQTTIPIIERTQRCFALLRRIQLSLEAVCHA</sequence>
<name>A0A427DPX0_9GAMM</name>
<proteinExistence type="predicted"/>